<keyword evidence="2" id="KW-1185">Reference proteome</keyword>
<dbReference type="AlphaFoldDB" id="A0A9J5W5P8"/>
<dbReference type="PANTHER" id="PTHR33710:SF79">
    <property type="entry name" value="OS06G0205337 PROTEIN"/>
    <property type="match status" value="1"/>
</dbReference>
<dbReference type="PANTHER" id="PTHR33710">
    <property type="entry name" value="BNAC02G09200D PROTEIN"/>
    <property type="match status" value="1"/>
</dbReference>
<sequence length="551" mass="62755">MAVGQLSTEAGHLSMSYFSHLNPNMPIINPSLPIGKSYINSITNGTPTSESIALKEILYVEGVPCIQWTEAEVDTMNKIENLQYAVIRKFTYDLADLEELRMIIPKQYFVNLISKGAYYIECKDGYSYLMHTLMYDARLKTNKETTMAMTWISFPNLLPTFFTKECLSSLASAVGKPAQLDLETINKTRLSCAREIVVPETEIGEKGEEKREDAMDKTERLWVHQFKKGKAWVLLSGLVIGDPSTWKSVKSNRFPSLGEETTDKVTTDANTSSANVPNLVNTDNESTKDWVNQVFDKTSTDLVKGLDVKEVLANDNDNKQQSAEDNSGIENDCNSEQVKNIKVIVFQSHQVVHHTDEVGIDKAVIMVPNQTYVIQENQAKSVSEVEYRNEEMNCLPLEADSSPKLLKSSRKGKKQTSGVENQSTRANCHGKIWCFVNSEFDIIVVKNPEQQLTLCSKHYQQKEKNGRLPVQDVDHEDFDICIHSCELAEIQFKGSPFTWWNRRTENDCIFERLDIILSNQLMQNWFTHMEVEYFARTRSDHAPMLLHMEEV</sequence>
<dbReference type="Proteomes" id="UP000824120">
    <property type="component" value="Chromosome 12"/>
</dbReference>
<dbReference type="EMBL" id="JACXVP010000012">
    <property type="protein sequence ID" value="KAG5570769.1"/>
    <property type="molecule type" value="Genomic_DNA"/>
</dbReference>
<reference evidence="1 2" key="1">
    <citation type="submission" date="2020-09" db="EMBL/GenBank/DDBJ databases">
        <title>De no assembly of potato wild relative species, Solanum commersonii.</title>
        <authorList>
            <person name="Cho K."/>
        </authorList>
    </citation>
    <scope>NUCLEOTIDE SEQUENCE [LARGE SCALE GENOMIC DNA]</scope>
    <source>
        <strain evidence="1">LZ3.2</strain>
        <tissue evidence="1">Leaf</tissue>
    </source>
</reference>
<dbReference type="SUPFAM" id="SSF56219">
    <property type="entry name" value="DNase I-like"/>
    <property type="match status" value="1"/>
</dbReference>
<evidence type="ECO:0000313" key="2">
    <source>
        <dbReference type="Proteomes" id="UP000824120"/>
    </source>
</evidence>
<proteinExistence type="predicted"/>
<dbReference type="OrthoDB" id="1748430at2759"/>
<evidence type="ECO:0000313" key="1">
    <source>
        <dbReference type="EMBL" id="KAG5570769.1"/>
    </source>
</evidence>
<accession>A0A9J5W5P8</accession>
<organism evidence="1 2">
    <name type="scientific">Solanum commersonii</name>
    <name type="common">Commerson's wild potato</name>
    <name type="synonym">Commerson's nightshade</name>
    <dbReference type="NCBI Taxonomy" id="4109"/>
    <lineage>
        <taxon>Eukaryota</taxon>
        <taxon>Viridiplantae</taxon>
        <taxon>Streptophyta</taxon>
        <taxon>Embryophyta</taxon>
        <taxon>Tracheophyta</taxon>
        <taxon>Spermatophyta</taxon>
        <taxon>Magnoliopsida</taxon>
        <taxon>eudicotyledons</taxon>
        <taxon>Gunneridae</taxon>
        <taxon>Pentapetalae</taxon>
        <taxon>asterids</taxon>
        <taxon>lamiids</taxon>
        <taxon>Solanales</taxon>
        <taxon>Solanaceae</taxon>
        <taxon>Solanoideae</taxon>
        <taxon>Solaneae</taxon>
        <taxon>Solanum</taxon>
    </lineage>
</organism>
<gene>
    <name evidence="1" type="ORF">H5410_060535</name>
</gene>
<protein>
    <recommendedName>
        <fullName evidence="3">DUF4283 domain-containing protein</fullName>
    </recommendedName>
</protein>
<dbReference type="InterPro" id="IPR036691">
    <property type="entry name" value="Endo/exonu/phosph_ase_sf"/>
</dbReference>
<evidence type="ECO:0008006" key="3">
    <source>
        <dbReference type="Google" id="ProtNLM"/>
    </source>
</evidence>
<name>A0A9J5W5P8_SOLCO</name>
<comment type="caution">
    <text evidence="1">The sequence shown here is derived from an EMBL/GenBank/DDBJ whole genome shotgun (WGS) entry which is preliminary data.</text>
</comment>